<dbReference type="EMBL" id="GGFL01013652">
    <property type="protein sequence ID" value="MBW77830.1"/>
    <property type="molecule type" value="Transcribed_RNA"/>
</dbReference>
<name>A0A2M4DJU9_ANODA</name>
<dbReference type="AlphaFoldDB" id="A0A2M4DJU9"/>
<protein>
    <submittedName>
        <fullName evidence="3">Putative secreted protein</fullName>
    </submittedName>
</protein>
<keyword evidence="2" id="KW-0732">Signal</keyword>
<feature type="signal peptide" evidence="2">
    <location>
        <begin position="1"/>
        <end position="28"/>
    </location>
</feature>
<organism evidence="3">
    <name type="scientific">Anopheles darlingi</name>
    <name type="common">Mosquito</name>
    <dbReference type="NCBI Taxonomy" id="43151"/>
    <lineage>
        <taxon>Eukaryota</taxon>
        <taxon>Metazoa</taxon>
        <taxon>Ecdysozoa</taxon>
        <taxon>Arthropoda</taxon>
        <taxon>Hexapoda</taxon>
        <taxon>Insecta</taxon>
        <taxon>Pterygota</taxon>
        <taxon>Neoptera</taxon>
        <taxon>Endopterygota</taxon>
        <taxon>Diptera</taxon>
        <taxon>Nematocera</taxon>
        <taxon>Culicoidea</taxon>
        <taxon>Culicidae</taxon>
        <taxon>Anophelinae</taxon>
        <taxon>Anopheles</taxon>
    </lineage>
</organism>
<feature type="chain" id="PRO_5014695250" evidence="2">
    <location>
        <begin position="29"/>
        <end position="95"/>
    </location>
</feature>
<evidence type="ECO:0000256" key="1">
    <source>
        <dbReference type="SAM" id="MobiDB-lite"/>
    </source>
</evidence>
<evidence type="ECO:0000256" key="2">
    <source>
        <dbReference type="SAM" id="SignalP"/>
    </source>
</evidence>
<feature type="compositionally biased region" description="Basic and acidic residues" evidence="1">
    <location>
        <begin position="36"/>
        <end position="53"/>
    </location>
</feature>
<sequence length="95" mass="11140">MPSPWRPRLSLIVCCHPLSLSIISLLSAQLLRPRHGHGETVRESRRSNGADRSARDYGWCWVQSLRHVKHGGNRLRVWNFDRLCVLSSYQHKQRR</sequence>
<accession>A0A2M4DJU9</accession>
<feature type="region of interest" description="Disordered" evidence="1">
    <location>
        <begin position="34"/>
        <end position="53"/>
    </location>
</feature>
<reference evidence="3" key="1">
    <citation type="submission" date="2018-01" db="EMBL/GenBank/DDBJ databases">
        <title>An insight into the sialome of Amazonian anophelines.</title>
        <authorList>
            <person name="Ribeiro J.M."/>
            <person name="Scarpassa V."/>
            <person name="Calvo E."/>
        </authorList>
    </citation>
    <scope>NUCLEOTIDE SEQUENCE</scope>
</reference>
<proteinExistence type="predicted"/>
<evidence type="ECO:0000313" key="3">
    <source>
        <dbReference type="EMBL" id="MBW77830.1"/>
    </source>
</evidence>